<dbReference type="RefSeq" id="WP_380965128.1">
    <property type="nucleotide sequence ID" value="NZ_JBHTCO010000005.1"/>
</dbReference>
<dbReference type="EMBL" id="JBHTCO010000005">
    <property type="protein sequence ID" value="MFC7392712.1"/>
    <property type="molecule type" value="Genomic_DNA"/>
</dbReference>
<evidence type="ECO:0000256" key="1">
    <source>
        <dbReference type="SAM" id="Coils"/>
    </source>
</evidence>
<dbReference type="CDD" id="cd02955">
    <property type="entry name" value="SSP411"/>
    <property type="match status" value="1"/>
</dbReference>
<evidence type="ECO:0000313" key="3">
    <source>
        <dbReference type="EMBL" id="MFC7392712.1"/>
    </source>
</evidence>
<dbReference type="InterPro" id="IPR024705">
    <property type="entry name" value="Ssp411"/>
</dbReference>
<dbReference type="SUPFAM" id="SSF52833">
    <property type="entry name" value="Thioredoxin-like"/>
    <property type="match status" value="1"/>
</dbReference>
<dbReference type="InterPro" id="IPR008928">
    <property type="entry name" value="6-hairpin_glycosidase_sf"/>
</dbReference>
<keyword evidence="4" id="KW-1185">Reference proteome</keyword>
<name>A0ABW2PTL4_9BACL</name>
<dbReference type="PIRSF" id="PIRSF006402">
    <property type="entry name" value="UCP006402_thioredoxin"/>
    <property type="match status" value="1"/>
</dbReference>
<sequence length="682" mass="78972">MTTNQKPNRLIDEKSPYLLQHAYNPVDWYPWSEEAFAKAKAENKPVFVSIGYSTCHWCHVMAHESFEDDEVAAILNESYISIKVDREERPDIDAIYMTICQALTGQGGWPLSVFLTPDQKPFYAGTYFPKESMYGRPGFKDVLLSLNQQYHDNPEKITEIGSQIVNTLSEQTKSEAPISEGILEKCFEQFSQTFDPRFGGFGQAPKFPSPHQLMYLLRYHRLKEDDEATEMVIRTLDAMANGGIYDHVGYGFSRYSVDEKWLVPHFEKMLYDQALLMMAFTEAYQVAGSNRFQKVVKEIFEYVMRELNDDQGGFYCAEDADSEGVEGKYYLWDKWEIIDVLGEENGELFCDAYGITEEGNFEGRNIPNLIKTSFIELAERKNMDVDELTSKLNEAKKNLLEHRNKRVHPHKDDKILTSWNALMITALAKAARVFNDERYLKSAENAFSFIEENMVKGGRLMARYRDGEVKFAGYLDDYAFFIWACDALYEATYNVAYLEKMKKWTDKMISGYWDEKNSGFYLYSKDSAELILRPKEIYDGAIPSGNSVAALMLIKLSRRLGETNYETYANQLLTAFSNQVNSYPMGYTQFLTAHLFIQSEPKELVIFKGKDEKGYKELLKNLNRMFLPEVVIVAGEEEQLKESIAFLKDYETIDEQTTFFLCRQFQCERPTTDFQMIFEKLK</sequence>
<dbReference type="InterPro" id="IPR004879">
    <property type="entry name" value="Ssp411-like_TRX"/>
</dbReference>
<proteinExistence type="predicted"/>
<dbReference type="Pfam" id="PF03190">
    <property type="entry name" value="Thioredox_DsbH"/>
    <property type="match status" value="1"/>
</dbReference>
<reference evidence="4" key="1">
    <citation type="journal article" date="2019" name="Int. J. Syst. Evol. Microbiol.">
        <title>The Global Catalogue of Microorganisms (GCM) 10K type strain sequencing project: providing services to taxonomists for standard genome sequencing and annotation.</title>
        <authorList>
            <consortium name="The Broad Institute Genomics Platform"/>
            <consortium name="The Broad Institute Genome Sequencing Center for Infectious Disease"/>
            <person name="Wu L."/>
            <person name="Ma J."/>
        </authorList>
    </citation>
    <scope>NUCLEOTIDE SEQUENCE [LARGE SCALE GENOMIC DNA]</scope>
    <source>
        <strain evidence="4">CGMCC 1.16305</strain>
    </source>
</reference>
<dbReference type="Gene3D" id="3.40.30.10">
    <property type="entry name" value="Glutaredoxin"/>
    <property type="match status" value="1"/>
</dbReference>
<dbReference type="PANTHER" id="PTHR42899:SF1">
    <property type="entry name" value="SPERMATOGENESIS-ASSOCIATED PROTEIN 20"/>
    <property type="match status" value="1"/>
</dbReference>
<comment type="caution">
    <text evidence="3">The sequence shown here is derived from an EMBL/GenBank/DDBJ whole genome shotgun (WGS) entry which is preliminary data.</text>
</comment>
<dbReference type="Proteomes" id="UP001596505">
    <property type="component" value="Unassembled WGS sequence"/>
</dbReference>
<dbReference type="PANTHER" id="PTHR42899">
    <property type="entry name" value="SPERMATOGENESIS-ASSOCIATED PROTEIN 20"/>
    <property type="match status" value="1"/>
</dbReference>
<dbReference type="InterPro" id="IPR012341">
    <property type="entry name" value="6hp_glycosidase-like_sf"/>
</dbReference>
<feature type="coiled-coil region" evidence="1">
    <location>
        <begin position="378"/>
        <end position="405"/>
    </location>
</feature>
<accession>A0ABW2PTL4</accession>
<gene>
    <name evidence="3" type="ORF">ACFQRG_06900</name>
</gene>
<dbReference type="Gene3D" id="1.50.10.10">
    <property type="match status" value="2"/>
</dbReference>
<keyword evidence="1" id="KW-0175">Coiled coil</keyword>
<dbReference type="InterPro" id="IPR036249">
    <property type="entry name" value="Thioredoxin-like_sf"/>
</dbReference>
<protein>
    <submittedName>
        <fullName evidence="3">Thioredoxin domain-containing protein</fullName>
    </submittedName>
</protein>
<organism evidence="3 4">
    <name type="scientific">Scopulibacillus cellulosilyticus</name>
    <dbReference type="NCBI Taxonomy" id="2665665"/>
    <lineage>
        <taxon>Bacteria</taxon>
        <taxon>Bacillati</taxon>
        <taxon>Bacillota</taxon>
        <taxon>Bacilli</taxon>
        <taxon>Bacillales</taxon>
        <taxon>Sporolactobacillaceae</taxon>
        <taxon>Scopulibacillus</taxon>
    </lineage>
</organism>
<feature type="domain" description="Spermatogenesis-associated protein 20-like TRX" evidence="2">
    <location>
        <begin position="7"/>
        <end position="168"/>
    </location>
</feature>
<evidence type="ECO:0000259" key="2">
    <source>
        <dbReference type="Pfam" id="PF03190"/>
    </source>
</evidence>
<evidence type="ECO:0000313" key="4">
    <source>
        <dbReference type="Proteomes" id="UP001596505"/>
    </source>
</evidence>
<dbReference type="SUPFAM" id="SSF48208">
    <property type="entry name" value="Six-hairpin glycosidases"/>
    <property type="match status" value="1"/>
</dbReference>